<evidence type="ECO:0000259" key="4">
    <source>
        <dbReference type="Pfam" id="PF00462"/>
    </source>
</evidence>
<evidence type="ECO:0000256" key="2">
    <source>
        <dbReference type="SAM" id="MobiDB-lite"/>
    </source>
</evidence>
<dbReference type="InterPro" id="IPR002109">
    <property type="entry name" value="Glutaredoxin"/>
</dbReference>
<dbReference type="AlphaFoldDB" id="A0A420XYY9"/>
<keyword evidence="3" id="KW-0472">Membrane</keyword>
<comment type="similarity">
    <text evidence="1">Belongs to the glutaredoxin family. Monothiol subfamily.</text>
</comment>
<dbReference type="Gene3D" id="3.40.30.10">
    <property type="entry name" value="Glutaredoxin"/>
    <property type="match status" value="1"/>
</dbReference>
<protein>
    <recommendedName>
        <fullName evidence="4">Glutaredoxin domain-containing protein</fullName>
    </recommendedName>
</protein>
<dbReference type="GO" id="GO:0000324">
    <property type="term" value="C:fungal-type vacuole"/>
    <property type="evidence" value="ECO:0007669"/>
    <property type="project" value="TreeGrafter"/>
</dbReference>
<dbReference type="FunFam" id="3.40.30.10:FF:000093">
    <property type="entry name" value="Glutaredoxin 2"/>
    <property type="match status" value="1"/>
</dbReference>
<dbReference type="PANTHER" id="PTHR45694:SF5">
    <property type="entry name" value="GLUTAREDOXIN 2"/>
    <property type="match status" value="1"/>
</dbReference>
<dbReference type="NCBIfam" id="TIGR02180">
    <property type="entry name" value="GRX_euk"/>
    <property type="match status" value="1"/>
</dbReference>
<dbReference type="Proteomes" id="UP000275385">
    <property type="component" value="Unassembled WGS sequence"/>
</dbReference>
<reference evidence="5 6" key="1">
    <citation type="submission" date="2018-08" db="EMBL/GenBank/DDBJ databases">
        <title>Draft genome of the lignicolous fungus Coniochaeta pulveracea.</title>
        <authorList>
            <person name="Borstlap C.J."/>
            <person name="De Witt R.N."/>
            <person name="Botha A."/>
            <person name="Volschenk H."/>
        </authorList>
    </citation>
    <scope>NUCLEOTIDE SEQUENCE [LARGE SCALE GENOMIC DNA]</scope>
    <source>
        <strain evidence="5 6">CAB683</strain>
    </source>
</reference>
<keyword evidence="3" id="KW-0812">Transmembrane</keyword>
<comment type="caution">
    <text evidence="5">The sequence shown here is derived from an EMBL/GenBank/DDBJ whole genome shotgun (WGS) entry which is preliminary data.</text>
</comment>
<sequence>MPSNRRIRLLFYVVLAGVVMTMFFTNHLRQKTEFDNRSIQDFYHKTKSAMDRARGQGPGQAVLDSKTGKEAGRTPHDKDADGDVDSDDEMLAKQMGERLKAAEQKAKELANAKAPNKPDRPDKVIGVGSSAGGQVKKATDDDEETAGKSEETDEEHEVEAELNRIFKQSPVTIFSKTYCPYSKRAKGILLEKYHIDPAPYVVELDEHPLGAQLQARVGAMTGRRTVPNIIIGGKSIGGCDDIVALDSQKALEEKITTTSAQKILVEQRFVDGEKDI</sequence>
<dbReference type="EMBL" id="QVQW01000089">
    <property type="protein sequence ID" value="RKU40846.1"/>
    <property type="molecule type" value="Genomic_DNA"/>
</dbReference>
<keyword evidence="6" id="KW-1185">Reference proteome</keyword>
<dbReference type="PROSITE" id="PS51354">
    <property type="entry name" value="GLUTAREDOXIN_2"/>
    <property type="match status" value="1"/>
</dbReference>
<dbReference type="SUPFAM" id="SSF52833">
    <property type="entry name" value="Thioredoxin-like"/>
    <property type="match status" value="1"/>
</dbReference>
<dbReference type="Pfam" id="PF00462">
    <property type="entry name" value="Glutaredoxin"/>
    <property type="match status" value="1"/>
</dbReference>
<dbReference type="OrthoDB" id="423313at2759"/>
<dbReference type="STRING" id="177199.A0A420XYY9"/>
<feature type="transmembrane region" description="Helical" evidence="3">
    <location>
        <begin position="9"/>
        <end position="28"/>
    </location>
</feature>
<organism evidence="5 6">
    <name type="scientific">Coniochaeta pulveracea</name>
    <dbReference type="NCBI Taxonomy" id="177199"/>
    <lineage>
        <taxon>Eukaryota</taxon>
        <taxon>Fungi</taxon>
        <taxon>Dikarya</taxon>
        <taxon>Ascomycota</taxon>
        <taxon>Pezizomycotina</taxon>
        <taxon>Sordariomycetes</taxon>
        <taxon>Sordariomycetidae</taxon>
        <taxon>Coniochaetales</taxon>
        <taxon>Coniochaetaceae</taxon>
        <taxon>Coniochaeta</taxon>
    </lineage>
</organism>
<evidence type="ECO:0000313" key="6">
    <source>
        <dbReference type="Proteomes" id="UP000275385"/>
    </source>
</evidence>
<feature type="region of interest" description="Disordered" evidence="2">
    <location>
        <begin position="47"/>
        <end position="86"/>
    </location>
</feature>
<dbReference type="PANTHER" id="PTHR45694">
    <property type="entry name" value="GLUTAREDOXIN 2"/>
    <property type="match status" value="1"/>
</dbReference>
<dbReference type="GO" id="GO:0005796">
    <property type="term" value="C:Golgi lumen"/>
    <property type="evidence" value="ECO:0007669"/>
    <property type="project" value="TreeGrafter"/>
</dbReference>
<dbReference type="CDD" id="cd03419">
    <property type="entry name" value="GRX_GRXh_1_2_like"/>
    <property type="match status" value="1"/>
</dbReference>
<dbReference type="InterPro" id="IPR011899">
    <property type="entry name" value="Glutaredoxin_euk/vir"/>
</dbReference>
<dbReference type="InterPro" id="IPR014025">
    <property type="entry name" value="Glutaredoxin_subgr"/>
</dbReference>
<accession>A0A420XYY9</accession>
<feature type="compositionally biased region" description="Basic and acidic residues" evidence="2">
    <location>
        <begin position="99"/>
        <end position="123"/>
    </location>
</feature>
<dbReference type="GO" id="GO:0034599">
    <property type="term" value="P:cellular response to oxidative stress"/>
    <property type="evidence" value="ECO:0007669"/>
    <property type="project" value="TreeGrafter"/>
</dbReference>
<dbReference type="GO" id="GO:0005801">
    <property type="term" value="C:cis-Golgi network"/>
    <property type="evidence" value="ECO:0007669"/>
    <property type="project" value="UniProtKB-ARBA"/>
</dbReference>
<proteinExistence type="inferred from homology"/>
<dbReference type="PRINTS" id="PR00160">
    <property type="entry name" value="GLUTAREDOXIN"/>
</dbReference>
<keyword evidence="3" id="KW-1133">Transmembrane helix</keyword>
<evidence type="ECO:0000313" key="5">
    <source>
        <dbReference type="EMBL" id="RKU40846.1"/>
    </source>
</evidence>
<evidence type="ECO:0000256" key="3">
    <source>
        <dbReference type="SAM" id="Phobius"/>
    </source>
</evidence>
<feature type="compositionally biased region" description="Basic and acidic residues" evidence="2">
    <location>
        <begin position="66"/>
        <end position="81"/>
    </location>
</feature>
<name>A0A420XYY9_9PEZI</name>
<evidence type="ECO:0000256" key="1">
    <source>
        <dbReference type="ARBA" id="ARBA00009630"/>
    </source>
</evidence>
<dbReference type="GO" id="GO:0004362">
    <property type="term" value="F:glutathione-disulfide reductase (NADPH) activity"/>
    <property type="evidence" value="ECO:0007669"/>
    <property type="project" value="UniProtKB-ARBA"/>
</dbReference>
<feature type="domain" description="Glutaredoxin" evidence="4">
    <location>
        <begin position="171"/>
        <end position="236"/>
    </location>
</feature>
<gene>
    <name evidence="5" type="ORF">DL546_001730</name>
</gene>
<dbReference type="InterPro" id="IPR036249">
    <property type="entry name" value="Thioredoxin-like_sf"/>
</dbReference>
<feature type="region of interest" description="Disordered" evidence="2">
    <location>
        <begin position="99"/>
        <end position="159"/>
    </location>
</feature>